<dbReference type="GO" id="GO:0006351">
    <property type="term" value="P:DNA-templated transcription"/>
    <property type="evidence" value="ECO:0007669"/>
    <property type="project" value="InterPro"/>
</dbReference>
<dbReference type="PANTHER" id="PTHR31668">
    <property type="entry name" value="GLUCOSE TRANSPORT TRANSCRIPTION REGULATOR RGT1-RELATED-RELATED"/>
    <property type="match status" value="1"/>
</dbReference>
<keyword evidence="4" id="KW-1185">Reference proteome</keyword>
<dbReference type="EMBL" id="CABFOC020000015">
    <property type="protein sequence ID" value="CAH0046891.1"/>
    <property type="molecule type" value="Genomic_DNA"/>
</dbReference>
<proteinExistence type="predicted"/>
<dbReference type="InterPro" id="IPR007219">
    <property type="entry name" value="XnlR_reg_dom"/>
</dbReference>
<protein>
    <recommendedName>
        <fullName evidence="2">Xylanolytic transcriptional activator regulatory domain-containing protein</fullName>
    </recommendedName>
</protein>
<dbReference type="AlphaFoldDB" id="A0A9N9Z0N4"/>
<dbReference type="GO" id="GO:0008270">
    <property type="term" value="F:zinc ion binding"/>
    <property type="evidence" value="ECO:0007669"/>
    <property type="project" value="InterPro"/>
</dbReference>
<sequence>MRLCPGLHTLVAIVLNASGRPTSLVFNNVGQLGFAISIAFMLGLNRDPSTWDIPSHEKRLRKNVWRALLICDGWSSLAYGIPPRILNSQTDMPLPSIMILDAPPKPALEERVVAVFCALATLTEVLNDYLQTLHKYRQLGHSPTQLPVLSSLQDWKDSTSGDVRRIVFRGADLKTPGAANLRLLFLSVQFLQHRVCLENQRGSIESTETQALWQSYVTTREAAEEVVLFIQEIGSDQRKDFWLPHTAFLLSYTMSFLLRSALEQEYEVTGPTGRNGALTLATDLMVALRAHADPGGWDLGEVCIAQYSDILATVQAMDNDPNTSSIDCETWNALVSDVSFEDNILFTTMCGIL</sequence>
<organism evidence="3 4">
    <name type="scientific">Clonostachys solani</name>
    <dbReference type="NCBI Taxonomy" id="160281"/>
    <lineage>
        <taxon>Eukaryota</taxon>
        <taxon>Fungi</taxon>
        <taxon>Dikarya</taxon>
        <taxon>Ascomycota</taxon>
        <taxon>Pezizomycotina</taxon>
        <taxon>Sordariomycetes</taxon>
        <taxon>Hypocreomycetidae</taxon>
        <taxon>Hypocreales</taxon>
        <taxon>Bionectriaceae</taxon>
        <taxon>Clonostachys</taxon>
    </lineage>
</organism>
<accession>A0A9N9Z0N4</accession>
<dbReference type="Pfam" id="PF04082">
    <property type="entry name" value="Fungal_trans"/>
    <property type="match status" value="1"/>
</dbReference>
<feature type="domain" description="Xylanolytic transcriptional activator regulatory" evidence="2">
    <location>
        <begin position="28"/>
        <end position="101"/>
    </location>
</feature>
<comment type="caution">
    <text evidence="3">The sequence shown here is derived from an EMBL/GenBank/DDBJ whole genome shotgun (WGS) entry which is preliminary data.</text>
</comment>
<name>A0A9N9Z0N4_9HYPO</name>
<dbReference type="CDD" id="cd12148">
    <property type="entry name" value="fungal_TF_MHR"/>
    <property type="match status" value="1"/>
</dbReference>
<dbReference type="InterPro" id="IPR050797">
    <property type="entry name" value="Carb_Metab_Trans_Reg"/>
</dbReference>
<dbReference type="OrthoDB" id="3034343at2759"/>
<evidence type="ECO:0000313" key="3">
    <source>
        <dbReference type="EMBL" id="CAH0046891.1"/>
    </source>
</evidence>
<dbReference type="PANTHER" id="PTHR31668:SF10">
    <property type="entry name" value="ZN(II)2CYS6 TRANSCRIPTION FACTOR (EUROFUNG)"/>
    <property type="match status" value="1"/>
</dbReference>
<evidence type="ECO:0000259" key="2">
    <source>
        <dbReference type="SMART" id="SM00906"/>
    </source>
</evidence>
<dbReference type="SMART" id="SM00906">
    <property type="entry name" value="Fungal_trans"/>
    <property type="match status" value="1"/>
</dbReference>
<evidence type="ECO:0000256" key="1">
    <source>
        <dbReference type="ARBA" id="ARBA00023242"/>
    </source>
</evidence>
<dbReference type="GO" id="GO:0005634">
    <property type="term" value="C:nucleus"/>
    <property type="evidence" value="ECO:0007669"/>
    <property type="project" value="TreeGrafter"/>
</dbReference>
<gene>
    <name evidence="3" type="ORF">CSOL1703_00013127</name>
</gene>
<dbReference type="GO" id="GO:0003677">
    <property type="term" value="F:DNA binding"/>
    <property type="evidence" value="ECO:0007669"/>
    <property type="project" value="InterPro"/>
</dbReference>
<reference evidence="3 4" key="2">
    <citation type="submission" date="2021-10" db="EMBL/GenBank/DDBJ databases">
        <authorList>
            <person name="Piombo E."/>
        </authorList>
    </citation>
    <scope>NUCLEOTIDE SEQUENCE [LARGE SCALE GENOMIC DNA]</scope>
</reference>
<keyword evidence="1" id="KW-0539">Nucleus</keyword>
<reference evidence="4" key="1">
    <citation type="submission" date="2019-06" db="EMBL/GenBank/DDBJ databases">
        <authorList>
            <person name="Broberg M."/>
        </authorList>
    </citation>
    <scope>NUCLEOTIDE SEQUENCE [LARGE SCALE GENOMIC DNA]</scope>
</reference>
<evidence type="ECO:0000313" key="4">
    <source>
        <dbReference type="Proteomes" id="UP000775872"/>
    </source>
</evidence>
<dbReference type="Proteomes" id="UP000775872">
    <property type="component" value="Unassembled WGS sequence"/>
</dbReference>
<dbReference type="GO" id="GO:0001080">
    <property type="term" value="P:nitrogen catabolite activation of transcription from RNA polymerase II promoter"/>
    <property type="evidence" value="ECO:0007669"/>
    <property type="project" value="TreeGrafter"/>
</dbReference>